<evidence type="ECO:0008006" key="4">
    <source>
        <dbReference type="Google" id="ProtNLM"/>
    </source>
</evidence>
<reference evidence="2 3" key="1">
    <citation type="journal article" date="2020" name="IScience">
        <title>Genome Sequencing of the Endangered Kingdonia uniflora (Circaeasteraceae, Ranunculales) Reveals Potential Mechanisms of Evolutionary Specialization.</title>
        <authorList>
            <person name="Sun Y."/>
            <person name="Deng T."/>
            <person name="Zhang A."/>
            <person name="Moore M.J."/>
            <person name="Landis J.B."/>
            <person name="Lin N."/>
            <person name="Zhang H."/>
            <person name="Zhang X."/>
            <person name="Huang J."/>
            <person name="Zhang X."/>
            <person name="Sun H."/>
            <person name="Wang H."/>
        </authorList>
    </citation>
    <scope>NUCLEOTIDE SEQUENCE [LARGE SCALE GENOMIC DNA]</scope>
    <source>
        <strain evidence="2">TB1705</strain>
        <tissue evidence="2">Leaf</tissue>
    </source>
</reference>
<organism evidence="2 3">
    <name type="scientific">Kingdonia uniflora</name>
    <dbReference type="NCBI Taxonomy" id="39325"/>
    <lineage>
        <taxon>Eukaryota</taxon>
        <taxon>Viridiplantae</taxon>
        <taxon>Streptophyta</taxon>
        <taxon>Embryophyta</taxon>
        <taxon>Tracheophyta</taxon>
        <taxon>Spermatophyta</taxon>
        <taxon>Magnoliopsida</taxon>
        <taxon>Ranunculales</taxon>
        <taxon>Circaeasteraceae</taxon>
        <taxon>Kingdonia</taxon>
    </lineage>
</organism>
<evidence type="ECO:0000313" key="3">
    <source>
        <dbReference type="Proteomes" id="UP000541444"/>
    </source>
</evidence>
<dbReference type="InterPro" id="IPR011990">
    <property type="entry name" value="TPR-like_helical_dom_sf"/>
</dbReference>
<feature type="compositionally biased region" description="Basic and acidic residues" evidence="1">
    <location>
        <begin position="57"/>
        <end position="66"/>
    </location>
</feature>
<feature type="region of interest" description="Disordered" evidence="1">
    <location>
        <begin position="51"/>
        <end position="72"/>
    </location>
</feature>
<dbReference type="PANTHER" id="PTHR47926">
    <property type="entry name" value="PENTATRICOPEPTIDE REPEAT-CONTAINING PROTEIN"/>
    <property type="match status" value="1"/>
</dbReference>
<dbReference type="GO" id="GO:0009451">
    <property type="term" value="P:RNA modification"/>
    <property type="evidence" value="ECO:0007669"/>
    <property type="project" value="InterPro"/>
</dbReference>
<dbReference type="Proteomes" id="UP000541444">
    <property type="component" value="Unassembled WGS sequence"/>
</dbReference>
<feature type="region of interest" description="Disordered" evidence="1">
    <location>
        <begin position="20"/>
        <end position="39"/>
    </location>
</feature>
<evidence type="ECO:0000313" key="2">
    <source>
        <dbReference type="EMBL" id="KAF6138559.1"/>
    </source>
</evidence>
<evidence type="ECO:0000256" key="1">
    <source>
        <dbReference type="SAM" id="MobiDB-lite"/>
    </source>
</evidence>
<gene>
    <name evidence="2" type="ORF">GIB67_032453</name>
</gene>
<accession>A0A7J7L7L6</accession>
<dbReference type="AlphaFoldDB" id="A0A7J7L7L6"/>
<dbReference type="GO" id="GO:0003723">
    <property type="term" value="F:RNA binding"/>
    <property type="evidence" value="ECO:0007669"/>
    <property type="project" value="InterPro"/>
</dbReference>
<dbReference type="EMBL" id="JACGCM010002568">
    <property type="protein sequence ID" value="KAF6138559.1"/>
    <property type="molecule type" value="Genomic_DNA"/>
</dbReference>
<protein>
    <recommendedName>
        <fullName evidence="4">Pentatricopeptide repeat-containing protein</fullName>
    </recommendedName>
</protein>
<sequence length="255" mass="28686">MELPLFSLTSRNPSSLLSLSFTTSSSSPSSPPPFKFSDTHVRKQRKGWSFNGSVKATSERSSDRINGDISGGGGPAMEMEVTTFNQSFNDAEFPVWEKLEAIVKLTYGVVKWIGGCLVTLFEMGEEEINADEVTLVGVVCAYSHRRLVRVGREIFYTMIEWIYGFHRVLNITGVYSSSRTYRYLQEAFEVIKRLPFEPSEVMWGALLVGCRALGDLELSEFATRKLVKLEPGNSAYYALLSNLYIEMGRIWALIL</sequence>
<comment type="caution">
    <text evidence="2">The sequence shown here is derived from an EMBL/GenBank/DDBJ whole genome shotgun (WGS) entry which is preliminary data.</text>
</comment>
<dbReference type="InterPro" id="IPR046960">
    <property type="entry name" value="PPR_At4g14850-like_plant"/>
</dbReference>
<dbReference type="Gene3D" id="1.25.40.10">
    <property type="entry name" value="Tetratricopeptide repeat domain"/>
    <property type="match status" value="1"/>
</dbReference>
<proteinExistence type="predicted"/>
<name>A0A7J7L7L6_9MAGN</name>
<dbReference type="PANTHER" id="PTHR47926:SF490">
    <property type="entry name" value="REPEAT-LIKE SUPERFAMILY PROTEIN, PUTATIVE-RELATED"/>
    <property type="match status" value="1"/>
</dbReference>
<keyword evidence="3" id="KW-1185">Reference proteome</keyword>